<keyword evidence="2" id="KW-1185">Reference proteome</keyword>
<organism evidence="1 2">
    <name type="scientific">Curvularia kusanoi</name>
    <name type="common">Cochliobolus kusanoi</name>
    <dbReference type="NCBI Taxonomy" id="90978"/>
    <lineage>
        <taxon>Eukaryota</taxon>
        <taxon>Fungi</taxon>
        <taxon>Dikarya</taxon>
        <taxon>Ascomycota</taxon>
        <taxon>Pezizomycotina</taxon>
        <taxon>Dothideomycetes</taxon>
        <taxon>Pleosporomycetidae</taxon>
        <taxon>Pleosporales</taxon>
        <taxon>Pleosporineae</taxon>
        <taxon>Pleosporaceae</taxon>
        <taxon>Curvularia</taxon>
    </lineage>
</organism>
<evidence type="ECO:0000313" key="2">
    <source>
        <dbReference type="Proteomes" id="UP000801428"/>
    </source>
</evidence>
<accession>A0A9P4T7U7</accession>
<sequence length="63" mass="7162">MAAVGVYSLIVGDDAIAKTQAESERFWKVAYRIKFDSLPREITQANGICRDLDESENEHINIY</sequence>
<dbReference type="AlphaFoldDB" id="A0A9P4T7U7"/>
<comment type="caution">
    <text evidence="1">The sequence shown here is derived from an EMBL/GenBank/DDBJ whole genome shotgun (WGS) entry which is preliminary data.</text>
</comment>
<proteinExistence type="predicted"/>
<protein>
    <submittedName>
        <fullName evidence="1">Uncharacterized protein</fullName>
    </submittedName>
</protein>
<evidence type="ECO:0000313" key="1">
    <source>
        <dbReference type="EMBL" id="KAF2996516.1"/>
    </source>
</evidence>
<dbReference type="Proteomes" id="UP000801428">
    <property type="component" value="Unassembled WGS sequence"/>
</dbReference>
<gene>
    <name evidence="1" type="ORF">E8E13_006051</name>
</gene>
<name>A0A9P4T7U7_CURKU</name>
<reference evidence="1" key="1">
    <citation type="submission" date="2019-04" db="EMBL/GenBank/DDBJ databases">
        <title>Sequencing of skin fungus with MAO and IRED activity.</title>
        <authorList>
            <person name="Marsaioli A.J."/>
            <person name="Bonatto J.M.C."/>
            <person name="Reis Junior O."/>
        </authorList>
    </citation>
    <scope>NUCLEOTIDE SEQUENCE</scope>
    <source>
        <strain evidence="1">30M1</strain>
    </source>
</reference>
<dbReference type="EMBL" id="SWKU01000027">
    <property type="protein sequence ID" value="KAF2996516.1"/>
    <property type="molecule type" value="Genomic_DNA"/>
</dbReference>